<keyword evidence="1" id="KW-1133">Transmembrane helix</keyword>
<name>A0A5D0TNG5_9ACTN</name>
<feature type="transmembrane region" description="Helical" evidence="1">
    <location>
        <begin position="261"/>
        <end position="278"/>
    </location>
</feature>
<keyword evidence="3" id="KW-1185">Reference proteome</keyword>
<dbReference type="RefSeq" id="WP_148356224.1">
    <property type="nucleotide sequence ID" value="NZ_VSFF01000023.1"/>
</dbReference>
<keyword evidence="1" id="KW-0812">Transmembrane</keyword>
<proteinExistence type="predicted"/>
<feature type="transmembrane region" description="Helical" evidence="1">
    <location>
        <begin position="138"/>
        <end position="158"/>
    </location>
</feature>
<accession>A0A5D0TNG5</accession>
<evidence type="ECO:0000313" key="3">
    <source>
        <dbReference type="Proteomes" id="UP000322634"/>
    </source>
</evidence>
<feature type="transmembrane region" description="Helical" evidence="1">
    <location>
        <begin position="204"/>
        <end position="222"/>
    </location>
</feature>
<evidence type="ECO:0008006" key="4">
    <source>
        <dbReference type="Google" id="ProtNLM"/>
    </source>
</evidence>
<feature type="transmembrane region" description="Helical" evidence="1">
    <location>
        <begin position="6"/>
        <end position="23"/>
    </location>
</feature>
<dbReference type="NCBIfam" id="NF038012">
    <property type="entry name" value="DMT_1"/>
    <property type="match status" value="1"/>
</dbReference>
<dbReference type="Proteomes" id="UP000322634">
    <property type="component" value="Unassembled WGS sequence"/>
</dbReference>
<feature type="transmembrane region" description="Helical" evidence="1">
    <location>
        <begin position="78"/>
        <end position="96"/>
    </location>
</feature>
<dbReference type="EMBL" id="VSFF01000023">
    <property type="protein sequence ID" value="TYC07394.1"/>
    <property type="molecule type" value="Genomic_DNA"/>
</dbReference>
<evidence type="ECO:0000256" key="1">
    <source>
        <dbReference type="SAM" id="Phobius"/>
    </source>
</evidence>
<reference evidence="2 3" key="1">
    <citation type="submission" date="2019-08" db="EMBL/GenBank/DDBJ databases">
        <title>Actinomadura sp. nov. CYP1-5 isolated from mountain soil.</title>
        <authorList>
            <person name="Songsumanus A."/>
            <person name="Kuncharoen N."/>
            <person name="Kudo T."/>
            <person name="Yuki M."/>
            <person name="Igarashi Y."/>
            <person name="Tanasupawat S."/>
        </authorList>
    </citation>
    <scope>NUCLEOTIDE SEQUENCE [LARGE SCALE GENOMIC DNA]</scope>
    <source>
        <strain evidence="2 3">GKU157</strain>
    </source>
</reference>
<gene>
    <name evidence="2" type="ORF">FXF65_42810</name>
</gene>
<evidence type="ECO:0000313" key="2">
    <source>
        <dbReference type="EMBL" id="TYC07394.1"/>
    </source>
</evidence>
<feature type="transmembrane region" description="Helical" evidence="1">
    <location>
        <begin position="54"/>
        <end position="72"/>
    </location>
</feature>
<dbReference type="AlphaFoldDB" id="A0A5D0TNG5"/>
<sequence>MTGLAALIAVASGGCFALSAALQHHAAHREARRVARAPRTLDPRLLARLARRPLWLGGRLAAVLGVVLQALALRAAPLSLVQPLLMIGLALCVVLEPRLGGDRADRRTLGAALLATSGLTVFMIVAEPAAGDHTPTATTMGAVAGACALTIIGCLAAARRRPDAAGAALGTATGIAFGLTAAVLKAGAGTFDDPVALVTNWAPYAYLACAAAALLLNQNAFLTGSLTAPLTAITLSEPLTALLIGLTAFHEHLDVTVPRAVLMLAGAAAMASGVHRLAGTRTAATPSPAPADTVATAAPDRIKVHPVSLHKP</sequence>
<dbReference type="OrthoDB" id="3483388at2"/>
<organism evidence="2 3">
    <name type="scientific">Actinomadura syzygii</name>
    <dbReference type="NCBI Taxonomy" id="1427538"/>
    <lineage>
        <taxon>Bacteria</taxon>
        <taxon>Bacillati</taxon>
        <taxon>Actinomycetota</taxon>
        <taxon>Actinomycetes</taxon>
        <taxon>Streptosporangiales</taxon>
        <taxon>Thermomonosporaceae</taxon>
        <taxon>Actinomadura</taxon>
    </lineage>
</organism>
<feature type="transmembrane region" description="Helical" evidence="1">
    <location>
        <begin position="108"/>
        <end position="126"/>
    </location>
</feature>
<comment type="caution">
    <text evidence="2">The sequence shown here is derived from an EMBL/GenBank/DDBJ whole genome shotgun (WGS) entry which is preliminary data.</text>
</comment>
<keyword evidence="1" id="KW-0472">Membrane</keyword>
<dbReference type="PANTHER" id="PTHR40761">
    <property type="entry name" value="CONSERVED INTEGRAL MEMBRANE ALANINE VALINE AND LEUCINE RICH PROTEIN-RELATED"/>
    <property type="match status" value="1"/>
</dbReference>
<feature type="transmembrane region" description="Helical" evidence="1">
    <location>
        <begin position="229"/>
        <end position="249"/>
    </location>
</feature>
<feature type="transmembrane region" description="Helical" evidence="1">
    <location>
        <begin position="165"/>
        <end position="184"/>
    </location>
</feature>
<protein>
    <recommendedName>
        <fullName evidence="4">DMT family transporter</fullName>
    </recommendedName>
</protein>
<dbReference type="PANTHER" id="PTHR40761:SF1">
    <property type="entry name" value="CONSERVED INTEGRAL MEMBRANE ALANINE VALINE AND LEUCINE RICH PROTEIN-RELATED"/>
    <property type="match status" value="1"/>
</dbReference>